<dbReference type="OMA" id="FENCCEM"/>
<gene>
    <name evidence="2" type="ORF">PGO_124400</name>
</gene>
<feature type="compositionally biased region" description="Basic and acidic residues" evidence="1">
    <location>
        <begin position="1"/>
        <end position="19"/>
    </location>
</feature>
<dbReference type="AlphaFoldDB" id="A0A1Y1JNN5"/>
<name>A0A1Y1JNN5_PLAGO</name>
<feature type="region of interest" description="Disordered" evidence="1">
    <location>
        <begin position="1"/>
        <end position="41"/>
    </location>
</feature>
<keyword evidence="3" id="KW-1185">Reference proteome</keyword>
<accession>A0A1Y1JNN5</accession>
<comment type="caution">
    <text evidence="2">The sequence shown here is derived from an EMBL/GenBank/DDBJ whole genome shotgun (WGS) entry which is preliminary data.</text>
</comment>
<proteinExistence type="predicted"/>
<dbReference type="Proteomes" id="UP000195521">
    <property type="component" value="Unassembled WGS sequence"/>
</dbReference>
<dbReference type="RefSeq" id="XP_028545031.1">
    <property type="nucleotide sequence ID" value="XM_028689230.1"/>
</dbReference>
<evidence type="ECO:0000313" key="2">
    <source>
        <dbReference type="EMBL" id="GAW82442.1"/>
    </source>
</evidence>
<dbReference type="GeneID" id="39749179"/>
<sequence>MKKKNDNTKKSVADKEKGNIKNAANENEKTKKKRKKKKITNDKIENENNVEITEKKDLLDNTKINVYNESDFMLIAKTLSYIEQQKYEIVNGLLKKYYDADKRTPFFYIDISTHKCTRDMFFPMSIEDKTIFHKKSNKYYENSSIYFYNILNNKCLNTIFYSLKEFFKDHSIEHFENCCETMQLTYLSFFILLTSCYSLSKNIKKCCIENLKIIFKIKTYLFEKYIKYTNKNILNKLILLNKVENGNTKNAFFIYETKIINGIINDKKIEFENMTMRIISSNNVDKRYLLSLVIKTKSYEYIHDFLFLDLFKIHILSSPCLSAISSTHDVSTSFTQVRNDHTTVPIALSSVANTFPLEEKENAFSYVFEIEVPADIYTNQELEIFYIDTYNKANCENFFPAEDLYQWGKIDCWNEANGEVPNGKVPNLEVSNGRIEIMEILQGEREGENIDNRIVQGLHRNEKQTSQNYTQKWNEKNCNEEIIACSENSVSINVENEYNVKIRNICTGNKEASLHESTKTKTCDEINLVRVQNEQFTLNGKTYLKFYSSRISNYYISLNSIQNFPYLHWGIKYYQNNVVITLKSQRNKEFIFHINNDGIELQDNGIGVLNDLYNCTLDVYTLLFLMKKKGINFFFTSVEMEKMQKQYNYNLNNDKNAQLLINDILLCFRFMTFYSSHVSSTNKIDEGNLENKTNLKKIVHVHMMGNEGELKIPLNDSLYVEYMDNFCRIVKIETEENEIRFTKNLTKHKSILFCLFELCQLINLNNNKEKTKVTENNMDENNDDDNKNDVMNFQNFLINIFTRNNIEKIKEVMNDGDNLKKNSLQVYYDGAFSENEYNNFLEFTPIVHNLQLFLEITRIVSITRI</sequence>
<evidence type="ECO:0000256" key="1">
    <source>
        <dbReference type="SAM" id="MobiDB-lite"/>
    </source>
</evidence>
<protein>
    <submittedName>
        <fullName evidence="2">Uncharacterized protein</fullName>
    </submittedName>
</protein>
<reference evidence="3" key="1">
    <citation type="submission" date="2017-04" db="EMBL/GenBank/DDBJ databases">
        <title>Plasmodium gonderi genome.</title>
        <authorList>
            <person name="Arisue N."/>
            <person name="Honma H."/>
            <person name="Kawai S."/>
            <person name="Tougan T."/>
            <person name="Tanabe K."/>
            <person name="Horii T."/>
        </authorList>
    </citation>
    <scope>NUCLEOTIDE SEQUENCE [LARGE SCALE GENOMIC DNA]</scope>
    <source>
        <strain evidence="3">ATCC 30045</strain>
    </source>
</reference>
<dbReference type="OrthoDB" id="377399at2759"/>
<dbReference type="EMBL" id="BDQF01000013">
    <property type="protein sequence ID" value="GAW82442.1"/>
    <property type="molecule type" value="Genomic_DNA"/>
</dbReference>
<organism evidence="2 3">
    <name type="scientific">Plasmodium gonderi</name>
    <dbReference type="NCBI Taxonomy" id="77519"/>
    <lineage>
        <taxon>Eukaryota</taxon>
        <taxon>Sar</taxon>
        <taxon>Alveolata</taxon>
        <taxon>Apicomplexa</taxon>
        <taxon>Aconoidasida</taxon>
        <taxon>Haemosporida</taxon>
        <taxon>Plasmodiidae</taxon>
        <taxon>Plasmodium</taxon>
        <taxon>Plasmodium (Plasmodium)</taxon>
    </lineage>
</organism>
<evidence type="ECO:0000313" key="3">
    <source>
        <dbReference type="Proteomes" id="UP000195521"/>
    </source>
</evidence>